<geneLocation type="mitochondrion" evidence="3"/>
<dbReference type="PRINTS" id="PR00449">
    <property type="entry name" value="RASTRNSFRMNG"/>
</dbReference>
<dbReference type="InterPro" id="IPR020849">
    <property type="entry name" value="Small_GTPase_Ras-type"/>
</dbReference>
<dbReference type="GO" id="GO:0005525">
    <property type="term" value="F:GTP binding"/>
    <property type="evidence" value="ECO:0007669"/>
    <property type="project" value="UniProtKB-KW"/>
</dbReference>
<dbReference type="PANTHER" id="PTHR24070">
    <property type="entry name" value="RAS, DI-RAS, AND RHEB FAMILY MEMBERS OF SMALL GTPASE SUPERFAMILY"/>
    <property type="match status" value="1"/>
</dbReference>
<evidence type="ECO:0000256" key="1">
    <source>
        <dbReference type="ARBA" id="ARBA00022741"/>
    </source>
</evidence>
<sequence>MDLAQSANGGEVLVATSMENQHPPSSIIDANEDTYWVSTGLYPQDLLVAFDKPSVIDRLECRSRRVKRMAVERCETPQPLSFQPVCEIDLESHDGEIQVTSRPVMAAARYIKIRILEGEEMPVPQKVPTYDDAPYCMAVMGAAGVGKTALIMRAVTGQFVPRYDPTIEDDFRHDTILPNSRTGALHLLDTGGSPDLDPALRESWIARCRCFVLVYSITSRASMEYACDLRRRIVAVHGSQAVIVLVSNKADREHQREVLTGEGRRTAKSWGCPFFEVSAMDDNAQHAQCFTAVVAMVTRPSPPRRRWPRFDRLLRVLGRA</sequence>
<dbReference type="SMART" id="SM00173">
    <property type="entry name" value="RAS"/>
    <property type="match status" value="1"/>
</dbReference>
<dbReference type="EMBL" id="OVEO01000010">
    <property type="protein sequence ID" value="SPQ98563.1"/>
    <property type="molecule type" value="Genomic_DNA"/>
</dbReference>
<keyword evidence="2" id="KW-0342">GTP-binding</keyword>
<name>A0A3P3YEF0_PLABS</name>
<dbReference type="SMART" id="SM00175">
    <property type="entry name" value="RAB"/>
    <property type="match status" value="1"/>
</dbReference>
<dbReference type="PROSITE" id="PS51421">
    <property type="entry name" value="RAS"/>
    <property type="match status" value="1"/>
</dbReference>
<dbReference type="NCBIfam" id="TIGR00231">
    <property type="entry name" value="small_GTP"/>
    <property type="match status" value="1"/>
</dbReference>
<keyword evidence="3" id="KW-0496">Mitochondrion</keyword>
<dbReference type="Pfam" id="PF00071">
    <property type="entry name" value="Ras"/>
    <property type="match status" value="1"/>
</dbReference>
<dbReference type="SMART" id="SM00174">
    <property type="entry name" value="RHO"/>
    <property type="match status" value="1"/>
</dbReference>
<reference evidence="3 4" key="1">
    <citation type="submission" date="2018-03" db="EMBL/GenBank/DDBJ databases">
        <authorList>
            <person name="Fogelqvist J."/>
        </authorList>
    </citation>
    <scope>NUCLEOTIDE SEQUENCE [LARGE SCALE GENOMIC DNA]</scope>
</reference>
<keyword evidence="1" id="KW-0547">Nucleotide-binding</keyword>
<dbReference type="InterPro" id="IPR005225">
    <property type="entry name" value="Small_GTP-bd"/>
</dbReference>
<dbReference type="SUPFAM" id="SSF49785">
    <property type="entry name" value="Galactose-binding domain-like"/>
    <property type="match status" value="1"/>
</dbReference>
<dbReference type="InterPro" id="IPR027417">
    <property type="entry name" value="P-loop_NTPase"/>
</dbReference>
<proteinExistence type="predicted"/>
<dbReference type="InterPro" id="IPR001806">
    <property type="entry name" value="Small_GTPase"/>
</dbReference>
<dbReference type="Gene3D" id="3.40.50.300">
    <property type="entry name" value="P-loop containing nucleotide triphosphate hydrolases"/>
    <property type="match status" value="1"/>
</dbReference>
<protein>
    <submittedName>
        <fullName evidence="3">Uncharacterized protein</fullName>
    </submittedName>
</protein>
<accession>A0A3P3YEF0</accession>
<dbReference type="Gene3D" id="2.60.120.260">
    <property type="entry name" value="Galactose-binding domain-like"/>
    <property type="match status" value="1"/>
</dbReference>
<dbReference type="Proteomes" id="UP000290189">
    <property type="component" value="Unassembled WGS sequence"/>
</dbReference>
<evidence type="ECO:0000256" key="2">
    <source>
        <dbReference type="ARBA" id="ARBA00023134"/>
    </source>
</evidence>
<dbReference type="AlphaFoldDB" id="A0A3P3YEF0"/>
<dbReference type="PROSITE" id="PS51419">
    <property type="entry name" value="RAB"/>
    <property type="match status" value="1"/>
</dbReference>
<dbReference type="GO" id="GO:0003924">
    <property type="term" value="F:GTPase activity"/>
    <property type="evidence" value="ECO:0007669"/>
    <property type="project" value="InterPro"/>
</dbReference>
<dbReference type="SUPFAM" id="SSF52540">
    <property type="entry name" value="P-loop containing nucleoside triphosphate hydrolases"/>
    <property type="match status" value="1"/>
</dbReference>
<organism evidence="3 4">
    <name type="scientific">Plasmodiophora brassicae</name>
    <name type="common">Clubroot disease agent</name>
    <dbReference type="NCBI Taxonomy" id="37360"/>
    <lineage>
        <taxon>Eukaryota</taxon>
        <taxon>Sar</taxon>
        <taxon>Rhizaria</taxon>
        <taxon>Endomyxa</taxon>
        <taxon>Phytomyxea</taxon>
        <taxon>Plasmodiophorida</taxon>
        <taxon>Plasmodiophoridae</taxon>
        <taxon>Plasmodiophora</taxon>
    </lineage>
</organism>
<gene>
    <name evidence="3" type="ORF">PLBR_LOCUS5778</name>
</gene>
<evidence type="ECO:0000313" key="4">
    <source>
        <dbReference type="Proteomes" id="UP000290189"/>
    </source>
</evidence>
<dbReference type="GO" id="GO:0007165">
    <property type="term" value="P:signal transduction"/>
    <property type="evidence" value="ECO:0007669"/>
    <property type="project" value="InterPro"/>
</dbReference>
<dbReference type="InterPro" id="IPR008979">
    <property type="entry name" value="Galactose-bd-like_sf"/>
</dbReference>
<evidence type="ECO:0000313" key="3">
    <source>
        <dbReference type="EMBL" id="SPQ98563.1"/>
    </source>
</evidence>
<dbReference type="GO" id="GO:0016020">
    <property type="term" value="C:membrane"/>
    <property type="evidence" value="ECO:0007669"/>
    <property type="project" value="InterPro"/>
</dbReference>